<keyword evidence="5" id="KW-1185">Reference proteome</keyword>
<dbReference type="InterPro" id="IPR003150">
    <property type="entry name" value="DNA-bd_RFX"/>
</dbReference>
<dbReference type="InterPro" id="IPR036388">
    <property type="entry name" value="WH-like_DNA-bd_sf"/>
</dbReference>
<name>A0A2J7RKH0_9NEOP</name>
<keyword evidence="1" id="KW-0238">DNA-binding</keyword>
<accession>A0A2J7RKH0</accession>
<dbReference type="Proteomes" id="UP000235965">
    <property type="component" value="Unassembled WGS sequence"/>
</dbReference>
<dbReference type="SUPFAM" id="SSF46785">
    <property type="entry name" value="Winged helix' DNA-binding domain"/>
    <property type="match status" value="1"/>
</dbReference>
<dbReference type="InterPro" id="IPR036390">
    <property type="entry name" value="WH_DNA-bd_sf"/>
</dbReference>
<dbReference type="OrthoDB" id="10056949at2759"/>
<dbReference type="InterPro" id="IPR057321">
    <property type="entry name" value="RFX1-4/6/8-like_BCD"/>
</dbReference>
<dbReference type="EMBL" id="NEVH01002729">
    <property type="protein sequence ID" value="PNF41334.1"/>
    <property type="molecule type" value="Genomic_DNA"/>
</dbReference>
<dbReference type="STRING" id="105785.A0A2J7RKH0"/>
<protein>
    <recommendedName>
        <fullName evidence="3">RFX-type winged-helix domain-containing protein</fullName>
    </recommendedName>
</protein>
<sequence>MEEESTEIYLLGSGQHYSVNTSAITHDQMESDLMHGTTTDQLLAKEDGAYITQQDVDLNKVHTITATHSVTADTSMPDAECGAYIKQQVVDPNTIHTITATHSVTANTLLTPDGWLLQNFELASDMSLPRSTVYKLYLHHCNEDKLKPLIPQLLGKIISRVFPQLKTRRFGKRGNSKYHYYGIRLIPGSAASKLAEENDLVDWQQKPQRGHKFQSRSGGGTGILKMGNKYEQNANSSVSLCHSNSLQHDPHEHLYPGDLPEAIPNFPDIEFPVDLPEDCTLEDLDTFRCIYIEHCAAFVNSVVNLKFNTVESLWREFWQSQDNNNGDECDKEKYLPKRKLYLLCKCGPVQQFVWRVDCQFHQIAVDILIPNILVPIPSSVIQSIQNFANGLESCLKRAMTNCPEEMVHIKVSAMSVLAQTLWRYSSLNHLAQAVHHVLQNYSLRHQMLVDLNQVDFCKIQAQASWVCQCDDSMVQLEVVFKKILHEQNSLEQWSAWLEGVISQVLKPYEGTPNFAKAARQFLLKWSFYSSLVIRDISLRSAASFGSLHVIHLLYDKYIFFIIEHKVALETGNTPIGVMGEKYNNNQSNLSEFILPGPCNGDLSFKEEVPVNFRRKIAPTTCVVGTNEASHRAVAIKRFKID</sequence>
<evidence type="ECO:0000313" key="5">
    <source>
        <dbReference type="Proteomes" id="UP000235965"/>
    </source>
</evidence>
<evidence type="ECO:0000313" key="4">
    <source>
        <dbReference type="EMBL" id="PNF41334.1"/>
    </source>
</evidence>
<proteinExistence type="predicted"/>
<evidence type="ECO:0000259" key="3">
    <source>
        <dbReference type="PROSITE" id="PS51526"/>
    </source>
</evidence>
<feature type="domain" description="RFX-type winged-helix" evidence="3">
    <location>
        <begin position="109"/>
        <end position="187"/>
    </location>
</feature>
<dbReference type="Pfam" id="PF25340">
    <property type="entry name" value="BCD_RFX"/>
    <property type="match status" value="1"/>
</dbReference>
<gene>
    <name evidence="4" type="ORF">B7P43_G16753</name>
</gene>
<dbReference type="GO" id="GO:0000978">
    <property type="term" value="F:RNA polymerase II cis-regulatory region sequence-specific DNA binding"/>
    <property type="evidence" value="ECO:0007669"/>
    <property type="project" value="TreeGrafter"/>
</dbReference>
<dbReference type="PROSITE" id="PS51526">
    <property type="entry name" value="RFX_DBD"/>
    <property type="match status" value="1"/>
</dbReference>
<dbReference type="GO" id="GO:0000981">
    <property type="term" value="F:DNA-binding transcription factor activity, RNA polymerase II-specific"/>
    <property type="evidence" value="ECO:0007669"/>
    <property type="project" value="TreeGrafter"/>
</dbReference>
<dbReference type="FunCoup" id="A0A2J7RKH0">
    <property type="interactions" value="1305"/>
</dbReference>
<dbReference type="AlphaFoldDB" id="A0A2J7RKH0"/>
<dbReference type="PANTHER" id="PTHR12619:SF33">
    <property type="entry name" value="RFX, ISOFORM H"/>
    <property type="match status" value="1"/>
</dbReference>
<feature type="region of interest" description="Disordered" evidence="2">
    <location>
        <begin position="206"/>
        <end position="226"/>
    </location>
</feature>
<comment type="caution">
    <text evidence="4">The sequence shown here is derived from an EMBL/GenBank/DDBJ whole genome shotgun (WGS) entry which is preliminary data.</text>
</comment>
<reference evidence="4 5" key="1">
    <citation type="submission" date="2017-12" db="EMBL/GenBank/DDBJ databases">
        <title>Hemimetabolous genomes reveal molecular basis of termite eusociality.</title>
        <authorList>
            <person name="Harrison M.C."/>
            <person name="Jongepier E."/>
            <person name="Robertson H.M."/>
            <person name="Arning N."/>
            <person name="Bitard-Feildel T."/>
            <person name="Chao H."/>
            <person name="Childers C.P."/>
            <person name="Dinh H."/>
            <person name="Doddapaneni H."/>
            <person name="Dugan S."/>
            <person name="Gowin J."/>
            <person name="Greiner C."/>
            <person name="Han Y."/>
            <person name="Hu H."/>
            <person name="Hughes D.S.T."/>
            <person name="Huylmans A.-K."/>
            <person name="Kemena C."/>
            <person name="Kremer L.P.M."/>
            <person name="Lee S.L."/>
            <person name="Lopez-Ezquerra A."/>
            <person name="Mallet L."/>
            <person name="Monroy-Kuhn J.M."/>
            <person name="Moser A."/>
            <person name="Murali S.C."/>
            <person name="Muzny D.M."/>
            <person name="Otani S."/>
            <person name="Piulachs M.-D."/>
            <person name="Poelchau M."/>
            <person name="Qu J."/>
            <person name="Schaub F."/>
            <person name="Wada-Katsumata A."/>
            <person name="Worley K.C."/>
            <person name="Xie Q."/>
            <person name="Ylla G."/>
            <person name="Poulsen M."/>
            <person name="Gibbs R.A."/>
            <person name="Schal C."/>
            <person name="Richards S."/>
            <person name="Belles X."/>
            <person name="Korb J."/>
            <person name="Bornberg-Bauer E."/>
        </authorList>
    </citation>
    <scope>NUCLEOTIDE SEQUENCE [LARGE SCALE GENOMIC DNA]</scope>
    <source>
        <tissue evidence="4">Whole body</tissue>
    </source>
</reference>
<dbReference type="PANTHER" id="PTHR12619">
    <property type="entry name" value="RFX TRANSCRIPTION FACTOR FAMILY"/>
    <property type="match status" value="1"/>
</dbReference>
<evidence type="ECO:0000256" key="1">
    <source>
        <dbReference type="ARBA" id="ARBA00023125"/>
    </source>
</evidence>
<dbReference type="Gene3D" id="1.10.10.10">
    <property type="entry name" value="Winged helix-like DNA-binding domain superfamily/Winged helix DNA-binding domain"/>
    <property type="match status" value="1"/>
</dbReference>
<dbReference type="InParanoid" id="A0A2J7RKH0"/>
<dbReference type="Pfam" id="PF02257">
    <property type="entry name" value="RFX_DNA_binding"/>
    <property type="match status" value="1"/>
</dbReference>
<dbReference type="InterPro" id="IPR039779">
    <property type="entry name" value="RFX-like"/>
</dbReference>
<evidence type="ECO:0000256" key="2">
    <source>
        <dbReference type="SAM" id="MobiDB-lite"/>
    </source>
</evidence>
<organism evidence="4 5">
    <name type="scientific">Cryptotermes secundus</name>
    <dbReference type="NCBI Taxonomy" id="105785"/>
    <lineage>
        <taxon>Eukaryota</taxon>
        <taxon>Metazoa</taxon>
        <taxon>Ecdysozoa</taxon>
        <taxon>Arthropoda</taxon>
        <taxon>Hexapoda</taxon>
        <taxon>Insecta</taxon>
        <taxon>Pterygota</taxon>
        <taxon>Neoptera</taxon>
        <taxon>Polyneoptera</taxon>
        <taxon>Dictyoptera</taxon>
        <taxon>Blattodea</taxon>
        <taxon>Blattoidea</taxon>
        <taxon>Termitoidae</taxon>
        <taxon>Kalotermitidae</taxon>
        <taxon>Cryptotermitinae</taxon>
        <taxon>Cryptotermes</taxon>
    </lineage>
</organism>